<protein>
    <submittedName>
        <fullName evidence="3">FHA domain-containing protein</fullName>
    </submittedName>
</protein>
<feature type="transmembrane region" description="Helical" evidence="1">
    <location>
        <begin position="175"/>
        <end position="193"/>
    </location>
</feature>
<dbReference type="InterPro" id="IPR000253">
    <property type="entry name" value="FHA_dom"/>
</dbReference>
<evidence type="ECO:0000259" key="2">
    <source>
        <dbReference type="PROSITE" id="PS50006"/>
    </source>
</evidence>
<evidence type="ECO:0000313" key="4">
    <source>
        <dbReference type="Proteomes" id="UP000514713"/>
    </source>
</evidence>
<organism evidence="3 4">
    <name type="scientific">Nostoc edaphicum CCNP1411</name>
    <dbReference type="NCBI Taxonomy" id="1472755"/>
    <lineage>
        <taxon>Bacteria</taxon>
        <taxon>Bacillati</taxon>
        <taxon>Cyanobacteriota</taxon>
        <taxon>Cyanophyceae</taxon>
        <taxon>Nostocales</taxon>
        <taxon>Nostocaceae</taxon>
        <taxon>Nostoc</taxon>
    </lineage>
</organism>
<evidence type="ECO:0000256" key="1">
    <source>
        <dbReference type="SAM" id="Phobius"/>
    </source>
</evidence>
<name>A0A7D7QWS9_9NOSO</name>
<keyword evidence="1" id="KW-0472">Membrane</keyword>
<dbReference type="PANTHER" id="PTHR23308">
    <property type="entry name" value="NUCLEAR INHIBITOR OF PROTEIN PHOSPHATASE-1"/>
    <property type="match status" value="1"/>
</dbReference>
<keyword evidence="4" id="KW-1185">Reference proteome</keyword>
<feature type="domain" description="FHA" evidence="2">
    <location>
        <begin position="34"/>
        <end position="90"/>
    </location>
</feature>
<dbReference type="Pfam" id="PF00498">
    <property type="entry name" value="FHA"/>
    <property type="match status" value="1"/>
</dbReference>
<feature type="transmembrane region" description="Helical" evidence="1">
    <location>
        <begin position="223"/>
        <end position="241"/>
    </location>
</feature>
<proteinExistence type="predicted"/>
<feature type="transmembrane region" description="Helical" evidence="1">
    <location>
        <begin position="200"/>
        <end position="217"/>
    </location>
</feature>
<dbReference type="PROSITE" id="PS50006">
    <property type="entry name" value="FHA_DOMAIN"/>
    <property type="match status" value="1"/>
</dbReference>
<evidence type="ECO:0000313" key="3">
    <source>
        <dbReference type="EMBL" id="QMS91563.1"/>
    </source>
</evidence>
<keyword evidence="1" id="KW-1133">Transmembrane helix</keyword>
<gene>
    <name evidence="3" type="ORF">HUN01_29650</name>
</gene>
<keyword evidence="1" id="KW-0812">Transmembrane</keyword>
<dbReference type="EMBL" id="CP054698">
    <property type="protein sequence ID" value="QMS91563.1"/>
    <property type="molecule type" value="Genomic_DNA"/>
</dbReference>
<dbReference type="CDD" id="cd00060">
    <property type="entry name" value="FHA"/>
    <property type="match status" value="1"/>
</dbReference>
<dbReference type="RefSeq" id="WP_181929171.1">
    <property type="nucleotide sequence ID" value="NZ_CP054698.1"/>
</dbReference>
<dbReference type="KEGG" id="ned:HUN01_29650"/>
<sequence>MQNLSTSNAIGLNLELFHVQSNTAFELPPNIAVFYIGKPNDQIPPDIDVSNLPDADVVSRIHAQIQNHINNYFIEDLGSSNGTFVNNTRLEPRTPYQINLGDRIDLGQGEKVTFIFQDQIQYQQNPISSANTTTMQARIPPQNRQTPVTQTIKFLGFVLMVAGMIILTANIRVGIFFGIPGLLLCISGIFVLCQQRINPNLGWILMALGIVVIAFTGNVFASVNLLIVLASSALFFAGYQLSSTGKILNYDLRSLQGLIKK</sequence>
<dbReference type="InterPro" id="IPR050923">
    <property type="entry name" value="Cell_Proc_Reg/RNA_Proc"/>
</dbReference>
<dbReference type="SUPFAM" id="SSF49879">
    <property type="entry name" value="SMAD/FHA domain"/>
    <property type="match status" value="1"/>
</dbReference>
<dbReference type="AlphaFoldDB" id="A0A7D7QWS9"/>
<dbReference type="InterPro" id="IPR008984">
    <property type="entry name" value="SMAD_FHA_dom_sf"/>
</dbReference>
<feature type="transmembrane region" description="Helical" evidence="1">
    <location>
        <begin position="152"/>
        <end position="169"/>
    </location>
</feature>
<accession>A0A7D7QWS9</accession>
<dbReference type="Proteomes" id="UP000514713">
    <property type="component" value="Chromosome"/>
</dbReference>
<reference evidence="4" key="1">
    <citation type="submission" date="2020-06" db="EMBL/GenBank/DDBJ databases">
        <title>Nostoc edaphicum CCNP1411 genome.</title>
        <authorList>
            <person name="Fidor A."/>
            <person name="Grabski M."/>
            <person name="Gawor J."/>
            <person name="Gromadka R."/>
            <person name="Wegrzyn G."/>
            <person name="Mazur-Marzec H."/>
        </authorList>
    </citation>
    <scope>NUCLEOTIDE SEQUENCE [LARGE SCALE GENOMIC DNA]</scope>
    <source>
        <strain evidence="4">CCNP1411</strain>
    </source>
</reference>
<dbReference type="SMART" id="SM00240">
    <property type="entry name" value="FHA"/>
    <property type="match status" value="1"/>
</dbReference>
<dbReference type="Gene3D" id="2.60.200.20">
    <property type="match status" value="1"/>
</dbReference>